<dbReference type="InterPro" id="IPR005551">
    <property type="entry name" value="CitX"/>
</dbReference>
<dbReference type="GO" id="GO:0051191">
    <property type="term" value="P:prosthetic group biosynthetic process"/>
    <property type="evidence" value="ECO:0007669"/>
    <property type="project" value="InterPro"/>
</dbReference>
<dbReference type="Pfam" id="PF03802">
    <property type="entry name" value="CitX"/>
    <property type="match status" value="1"/>
</dbReference>
<dbReference type="STRING" id="1423751.FC38_GL000600"/>
<keyword evidence="2 5" id="KW-0808">Transferase</keyword>
<name>I7LE38_9LACO</name>
<dbReference type="EMBL" id="CAKC01000093">
    <property type="protein sequence ID" value="CCI87886.1"/>
    <property type="molecule type" value="Genomic_DNA"/>
</dbReference>
<dbReference type="NCBIfam" id="NF002383">
    <property type="entry name" value="PRK01392.1"/>
    <property type="match status" value="1"/>
</dbReference>
<evidence type="ECO:0000313" key="6">
    <source>
        <dbReference type="Proteomes" id="UP000009326"/>
    </source>
</evidence>
<evidence type="ECO:0000256" key="4">
    <source>
        <dbReference type="ARBA" id="ARBA00048574"/>
    </source>
</evidence>
<keyword evidence="3 5" id="KW-0548">Nucleotidyltransferase</keyword>
<comment type="caution">
    <text evidence="5">The sequence shown here is derived from an EMBL/GenBank/DDBJ whole genome shotgun (WGS) entry which is preliminary data.</text>
</comment>
<dbReference type="NCBIfam" id="TIGR03124">
    <property type="entry name" value="citrate_citX"/>
    <property type="match status" value="1"/>
</dbReference>
<sequence length="186" mass="21890">MRYNRDMMKETIFNEGKKQNIVDILASKDRRVEMQRELFQGYSEQVIVNVNMNIPGPIKNNRYLRQIFDVGMQDLEKSFQKHGLMYRLEIHWDLDSGEENFYLLSGTMKEVKLATVAFEEESFFGRLFDADVLANRQPAISRKDLGLPARKCFICDRPAKECARSRKHSVEEMQAYITALYNRKFS</sequence>
<evidence type="ECO:0000256" key="2">
    <source>
        <dbReference type="ARBA" id="ARBA00022679"/>
    </source>
</evidence>
<dbReference type="Proteomes" id="UP000009326">
    <property type="component" value="Unassembled WGS sequence"/>
</dbReference>
<reference evidence="5 6" key="1">
    <citation type="submission" date="2012-06" db="EMBL/GenBank/DDBJ databases">
        <title>Draft genome sequence of Lactobacillus gigeriorum CRBIP 24.85T, isolated from chicken crop.</title>
        <authorList>
            <person name="Cousin S."/>
            <person name="Ma L."/>
            <person name="Creno S."/>
            <person name="Clermont D."/>
            <person name="Loux V."/>
            <person name="Bizet C."/>
            <person name="Bouchier C."/>
        </authorList>
    </citation>
    <scope>NUCLEOTIDE SEQUENCE [LARGE SCALE GENOMIC DNA]</scope>
    <source>
        <strain evidence="6">CRBIP 24.85T</strain>
    </source>
</reference>
<dbReference type="AlphaFoldDB" id="I7LE38"/>
<protein>
    <recommendedName>
        <fullName evidence="1">citrate lyase holo-[acyl-carrier protein] synthase</fullName>
        <ecNumber evidence="1">2.7.7.61</ecNumber>
    </recommendedName>
</protein>
<proteinExistence type="predicted"/>
<organism evidence="5 6">
    <name type="scientific">Lactobacillus gigeriorum DSM 23908 = CRBIP 24.85</name>
    <dbReference type="NCBI Taxonomy" id="1423751"/>
    <lineage>
        <taxon>Bacteria</taxon>
        <taxon>Bacillati</taxon>
        <taxon>Bacillota</taxon>
        <taxon>Bacilli</taxon>
        <taxon>Lactobacillales</taxon>
        <taxon>Lactobacillaceae</taxon>
        <taxon>Lactobacillus</taxon>
    </lineage>
</organism>
<dbReference type="GO" id="GO:0050519">
    <property type="term" value="F:holo-citrate lyase synthase activity"/>
    <property type="evidence" value="ECO:0007669"/>
    <property type="project" value="UniProtKB-EC"/>
</dbReference>
<evidence type="ECO:0000256" key="3">
    <source>
        <dbReference type="ARBA" id="ARBA00022695"/>
    </source>
</evidence>
<dbReference type="EC" id="2.7.7.61" evidence="1"/>
<evidence type="ECO:0000313" key="5">
    <source>
        <dbReference type="EMBL" id="CCI87886.1"/>
    </source>
</evidence>
<accession>I7LE38</accession>
<gene>
    <name evidence="5" type="ORF">BN52_00975</name>
</gene>
<evidence type="ECO:0000256" key="1">
    <source>
        <dbReference type="ARBA" id="ARBA00012524"/>
    </source>
</evidence>
<comment type="catalytic activity">
    <reaction evidence="4">
        <text>apo-[citrate lyase ACP] + 2'-(5''-triphospho-alpha-D-ribosyl)-3'-dephospho-CoA = holo-[citrate lyase ACP] + diphosphate</text>
        <dbReference type="Rhea" id="RHEA:16333"/>
        <dbReference type="Rhea" id="RHEA-COMP:10157"/>
        <dbReference type="Rhea" id="RHEA-COMP:10158"/>
        <dbReference type="ChEBI" id="CHEBI:29999"/>
        <dbReference type="ChEBI" id="CHEBI:33019"/>
        <dbReference type="ChEBI" id="CHEBI:61378"/>
        <dbReference type="ChEBI" id="CHEBI:82683"/>
        <dbReference type="EC" id="2.7.7.61"/>
    </reaction>
</comment>